<organism evidence="1">
    <name type="scientific">bioreactor metagenome</name>
    <dbReference type="NCBI Taxonomy" id="1076179"/>
    <lineage>
        <taxon>unclassified sequences</taxon>
        <taxon>metagenomes</taxon>
        <taxon>ecological metagenomes</taxon>
    </lineage>
</organism>
<protein>
    <submittedName>
        <fullName evidence="1">Uncharacterized protein</fullName>
    </submittedName>
</protein>
<proteinExistence type="predicted"/>
<dbReference type="AlphaFoldDB" id="A0A645ECE9"/>
<evidence type="ECO:0000313" key="1">
    <source>
        <dbReference type="EMBL" id="MPM99714.1"/>
    </source>
</evidence>
<accession>A0A645ECE9</accession>
<gene>
    <name evidence="1" type="ORF">SDC9_146908</name>
</gene>
<name>A0A645ECE9_9ZZZZ</name>
<dbReference type="EMBL" id="VSSQ01045800">
    <property type="protein sequence ID" value="MPM99714.1"/>
    <property type="molecule type" value="Genomic_DNA"/>
</dbReference>
<sequence length="89" mass="10243">MGKVIPVKVKLNNNRIIKQSGAFLLFGINQVKIKNAEIPISWLYDKIELKIDGSSKAKIMAELNRLEINESTLFPEIEYQSKHVKKLYL</sequence>
<comment type="caution">
    <text evidence="1">The sequence shown here is derived from an EMBL/GenBank/DDBJ whole genome shotgun (WGS) entry which is preliminary data.</text>
</comment>
<reference evidence="1" key="1">
    <citation type="submission" date="2019-08" db="EMBL/GenBank/DDBJ databases">
        <authorList>
            <person name="Kucharzyk K."/>
            <person name="Murdoch R.W."/>
            <person name="Higgins S."/>
            <person name="Loffler F."/>
        </authorList>
    </citation>
    <scope>NUCLEOTIDE SEQUENCE</scope>
</reference>